<dbReference type="Pfam" id="PF19886">
    <property type="entry name" value="DUF6359"/>
    <property type="match status" value="1"/>
</dbReference>
<feature type="domain" description="DUF5689" evidence="1">
    <location>
        <begin position="42"/>
        <end position="266"/>
    </location>
</feature>
<reference evidence="3" key="1">
    <citation type="submission" date="2019-08" db="EMBL/GenBank/DDBJ databases">
        <authorList>
            <person name="Kucharzyk K."/>
            <person name="Murdoch R.W."/>
            <person name="Higgins S."/>
            <person name="Loffler F."/>
        </authorList>
    </citation>
    <scope>NUCLEOTIDE SEQUENCE</scope>
</reference>
<name>A0A644UPC0_9ZZZZ</name>
<gene>
    <name evidence="3" type="ORF">SDC9_26652</name>
</gene>
<dbReference type="Pfam" id="PF18942">
    <property type="entry name" value="DUF5689"/>
    <property type="match status" value="1"/>
</dbReference>
<feature type="domain" description="Endonuclease YhcR N-terminal" evidence="2">
    <location>
        <begin position="290"/>
        <end position="398"/>
    </location>
</feature>
<protein>
    <submittedName>
        <fullName evidence="3">Uncharacterized protein</fullName>
    </submittedName>
</protein>
<comment type="caution">
    <text evidence="3">The sequence shown here is derived from an EMBL/GenBank/DDBJ whole genome shotgun (WGS) entry which is preliminary data.</text>
</comment>
<sequence length="580" mass="63354">MKRIWQIFAGLFIILASVNLTSCVDGDFEEPPIVVPTVEFEANRSIRQLKSYYLDTLSRTLTLIDQDIIISGIVVANDESGNLYKKMVIQDETAAIELSLDKTSLYNEYKLGQRIFIKCKGMYIGDYNNLIQLGYIYNGSIGRLPEIYIGAHLYRDGVPGTVPEPATLNLASLPSQSTDILKDARMSTLIKLENVRFVEVGEVFAPQSIDNTNRTLIDQGGKSITVRTSKYSNFAGDTLPGGYGTAVGILTAFGTTWQFTLRSIDDLMDFGGVAPPPTGSGTGTKEDPYDVPKARNLQGQDISGWVKGFIIGSVKSGVTSVTSASDFDFAAPFSSATNVLLASSKDETDYNNCIIVNLPAGSPLRTAVNLLDNPENLKKELKVLGTLRTYFGIAGLRDCPGQEGDFELEGGVTPPPGTVYLDEPFETGIGNFSAYNVLGTQQWNHDASYKYMKMSGYQDGSSHQNEDWLISPSIDLTGATAAYITFDHTINKGEMANLQSNHTLWISTNYNGDAPSTATWEQLTIPVYPAGNNWVFVNSGKAPVPASYLGQQNVRIAFKYLCSDNESATWEIKKVKVAND</sequence>
<accession>A0A644UPC0</accession>
<proteinExistence type="predicted"/>
<evidence type="ECO:0000259" key="1">
    <source>
        <dbReference type="Pfam" id="PF18942"/>
    </source>
</evidence>
<evidence type="ECO:0000313" key="3">
    <source>
        <dbReference type="EMBL" id="MPL80751.1"/>
    </source>
</evidence>
<dbReference type="InterPro" id="IPR045939">
    <property type="entry name" value="YhcR_N"/>
</dbReference>
<dbReference type="Gene3D" id="2.60.120.200">
    <property type="match status" value="1"/>
</dbReference>
<dbReference type="NCBIfam" id="NF038128">
    <property type="entry name" value="choice_anch_J"/>
    <property type="match status" value="1"/>
</dbReference>
<organism evidence="3">
    <name type="scientific">bioreactor metagenome</name>
    <dbReference type="NCBI Taxonomy" id="1076179"/>
    <lineage>
        <taxon>unclassified sequences</taxon>
        <taxon>metagenomes</taxon>
        <taxon>ecological metagenomes</taxon>
    </lineage>
</organism>
<dbReference type="AlphaFoldDB" id="A0A644UPC0"/>
<evidence type="ECO:0000259" key="2">
    <source>
        <dbReference type="Pfam" id="PF19886"/>
    </source>
</evidence>
<dbReference type="InterPro" id="IPR043744">
    <property type="entry name" value="DUF5689"/>
</dbReference>
<dbReference type="EMBL" id="VSSQ01000141">
    <property type="protein sequence ID" value="MPL80751.1"/>
    <property type="molecule type" value="Genomic_DNA"/>
</dbReference>